<name>A0AAD6ZU61_9AGAR</name>
<gene>
    <name evidence="1" type="ORF">DFH08DRAFT_875595</name>
</gene>
<dbReference type="Proteomes" id="UP001218218">
    <property type="component" value="Unassembled WGS sequence"/>
</dbReference>
<comment type="caution">
    <text evidence="1">The sequence shown here is derived from an EMBL/GenBank/DDBJ whole genome shotgun (WGS) entry which is preliminary data.</text>
</comment>
<protein>
    <submittedName>
        <fullName evidence="1">Uncharacterized protein</fullName>
    </submittedName>
</protein>
<reference evidence="1" key="1">
    <citation type="submission" date="2023-03" db="EMBL/GenBank/DDBJ databases">
        <title>Massive genome expansion in bonnet fungi (Mycena s.s.) driven by repeated elements and novel gene families across ecological guilds.</title>
        <authorList>
            <consortium name="Lawrence Berkeley National Laboratory"/>
            <person name="Harder C.B."/>
            <person name="Miyauchi S."/>
            <person name="Viragh M."/>
            <person name="Kuo A."/>
            <person name="Thoen E."/>
            <person name="Andreopoulos B."/>
            <person name="Lu D."/>
            <person name="Skrede I."/>
            <person name="Drula E."/>
            <person name="Henrissat B."/>
            <person name="Morin E."/>
            <person name="Kohler A."/>
            <person name="Barry K."/>
            <person name="LaButti K."/>
            <person name="Morin E."/>
            <person name="Salamov A."/>
            <person name="Lipzen A."/>
            <person name="Mereny Z."/>
            <person name="Hegedus B."/>
            <person name="Baldrian P."/>
            <person name="Stursova M."/>
            <person name="Weitz H."/>
            <person name="Taylor A."/>
            <person name="Grigoriev I.V."/>
            <person name="Nagy L.G."/>
            <person name="Martin F."/>
            <person name="Kauserud H."/>
        </authorList>
    </citation>
    <scope>NUCLEOTIDE SEQUENCE</scope>
    <source>
        <strain evidence="1">CBHHK002</strain>
    </source>
</reference>
<accession>A0AAD6ZU61</accession>
<sequence length="171" mass="18805">MPRRPGMKLDMSAEYTPELEYSVNLGAESGVSTPLLSPSLTALSDSSSSLPENILDDTPVASPIRTRSWRPVGVEREQKARSTAYDAAGNLKVAARARKADARDCGICEEPAVSPVKTLCCGALFCRQHIDDVRPLSRDLSPNFLSFPLRRFSFSALQLSRFHRWILGSSH</sequence>
<evidence type="ECO:0000313" key="1">
    <source>
        <dbReference type="EMBL" id="KAJ7339835.1"/>
    </source>
</evidence>
<dbReference type="EMBL" id="JARIHO010000027">
    <property type="protein sequence ID" value="KAJ7339835.1"/>
    <property type="molecule type" value="Genomic_DNA"/>
</dbReference>
<evidence type="ECO:0000313" key="2">
    <source>
        <dbReference type="Proteomes" id="UP001218218"/>
    </source>
</evidence>
<dbReference type="AlphaFoldDB" id="A0AAD6ZU61"/>
<keyword evidence="2" id="KW-1185">Reference proteome</keyword>
<proteinExistence type="predicted"/>
<organism evidence="1 2">
    <name type="scientific">Mycena albidolilacea</name>
    <dbReference type="NCBI Taxonomy" id="1033008"/>
    <lineage>
        <taxon>Eukaryota</taxon>
        <taxon>Fungi</taxon>
        <taxon>Dikarya</taxon>
        <taxon>Basidiomycota</taxon>
        <taxon>Agaricomycotina</taxon>
        <taxon>Agaricomycetes</taxon>
        <taxon>Agaricomycetidae</taxon>
        <taxon>Agaricales</taxon>
        <taxon>Marasmiineae</taxon>
        <taxon>Mycenaceae</taxon>
        <taxon>Mycena</taxon>
    </lineage>
</organism>